<dbReference type="EMBL" id="JSZA02000098">
    <property type="protein sequence ID" value="TGO02634.1"/>
    <property type="molecule type" value="Genomic_DNA"/>
</dbReference>
<dbReference type="Proteomes" id="UP000030428">
    <property type="component" value="Unassembled WGS sequence"/>
</dbReference>
<dbReference type="AlphaFoldDB" id="A0A4E0RQT4"/>
<evidence type="ECO:0000313" key="1">
    <source>
        <dbReference type="EMBL" id="TGO02634.1"/>
    </source>
</evidence>
<comment type="caution">
    <text evidence="1">The sequence shown here is derived from an EMBL/GenBank/DDBJ whole genome shotgun (WGS) entry which is preliminary data.</text>
</comment>
<gene>
    <name evidence="1" type="ORF">PN36_21765</name>
</gene>
<protein>
    <submittedName>
        <fullName evidence="1">Uncharacterized protein</fullName>
    </submittedName>
</protein>
<reference evidence="1 2" key="1">
    <citation type="journal article" date="2016" name="Front. Microbiol.">
        <title>Single-Cell (Meta-)Genomics of a Dimorphic Candidatus Thiomargarita nelsonii Reveals Genomic Plasticity.</title>
        <authorList>
            <person name="Flood B.E."/>
            <person name="Fliss P."/>
            <person name="Jones D.S."/>
            <person name="Dick G.J."/>
            <person name="Jain S."/>
            <person name="Kaster A.K."/>
            <person name="Winkel M."/>
            <person name="Mussmann M."/>
            <person name="Bailey J."/>
        </authorList>
    </citation>
    <scope>NUCLEOTIDE SEQUENCE [LARGE SCALE GENOMIC DNA]</scope>
    <source>
        <strain evidence="1">Hydrate Ridge</strain>
    </source>
</reference>
<keyword evidence="2" id="KW-1185">Reference proteome</keyword>
<sequence length="72" mass="8128">MTLSTIYPPACPPVGNKKTLPTLPSLYHFALRFQISLKTLKAQYLWGLRHLTLRFQIAVKMKSLVDAAGNRT</sequence>
<accession>A0A4E0RQT4</accession>
<proteinExistence type="predicted"/>
<organism evidence="1 2">
    <name type="scientific">Candidatus Thiomargarita nelsonii</name>
    <dbReference type="NCBI Taxonomy" id="1003181"/>
    <lineage>
        <taxon>Bacteria</taxon>
        <taxon>Pseudomonadati</taxon>
        <taxon>Pseudomonadota</taxon>
        <taxon>Gammaproteobacteria</taxon>
        <taxon>Thiotrichales</taxon>
        <taxon>Thiotrichaceae</taxon>
        <taxon>Thiomargarita</taxon>
    </lineage>
</organism>
<evidence type="ECO:0000313" key="2">
    <source>
        <dbReference type="Proteomes" id="UP000030428"/>
    </source>
</evidence>
<name>A0A4E0RQT4_9GAMM</name>